<organism evidence="1 2">
    <name type="scientific">Arthrobacter phage Berrie</name>
    <dbReference type="NCBI Taxonomy" id="2926087"/>
    <lineage>
        <taxon>Viruses</taxon>
        <taxon>Duplodnaviria</taxon>
        <taxon>Heunggongvirae</taxon>
        <taxon>Uroviricota</taxon>
        <taxon>Caudoviricetes</taxon>
        <taxon>Casidaviridae</taxon>
        <taxon>Yangvirus</taxon>
        <taxon>Yangvirus berrie</taxon>
    </lineage>
</organism>
<protein>
    <recommendedName>
        <fullName evidence="3">Integrase</fullName>
    </recommendedName>
</protein>
<dbReference type="EMBL" id="PP208921">
    <property type="protein sequence ID" value="WVX87894.1"/>
    <property type="molecule type" value="Genomic_DNA"/>
</dbReference>
<reference evidence="1 2" key="1">
    <citation type="submission" date="2024-01" db="EMBL/GenBank/DDBJ databases">
        <authorList>
            <person name="Gibbons A.C."/>
            <person name="Cheng C."/>
            <person name="Chavez V."/>
            <person name="Cosentino E.J."/>
            <person name="Abuwarda M.A."/>
            <person name="Alvarez A."/>
            <person name="Batteikh M."/>
            <person name="Baughman A.P."/>
            <person name="Di B.Daria."/>
            <person name="Dooley N.L."/>
            <person name="Empson B.M."/>
            <person name="Erfanian K."/>
            <person name="Esparza P.D."/>
            <person name="Fleming H.S."/>
            <person name="Ghannam M.S."/>
            <person name="Gonzalez C."/>
            <person name="Huq N.E."/>
            <person name="Jin K."/>
            <person name="Kamarzar M."/>
            <person name="Khaine A.Myat."/>
            <person name="Krug K.R."/>
            <person name="Lee A."/>
            <person name="Liao S."/>
            <person name="Light I."/>
            <person name="Ma Y."/>
            <person name="Magaling J.Tricia."/>
            <person name="McLinden K.C."/>
            <person name="Melkote A."/>
            <person name="Montoya S.Cinthy."/>
            <person name="Niazmandi K."/>
            <person name="Ostroske E.C."/>
            <person name="Paek B.H."/>
            <person name="Rajiv S."/>
            <person name="Santos C.E."/>
            <person name="Semaan S.A."/>
            <person name="Senthilvelan J."/>
            <person name="Sheppy T.E."/>
            <person name="Stephenson J.C."/>
            <person name="Tenney M.E."/>
            <person name="Teoh B.Wiyang."/>
            <person name="Thorp J.P."/>
            <person name="Turon F.Guille."/>
            <person name="Uvarov E.V."/>
            <person name="Verpukhovskiy P."/>
            <person name="Wang J.Yiyang."/>
            <person name="Whang A.Y."/>
            <person name="Wright N.E."/>
            <person name="Wu M."/>
            <person name="Zhuang C."/>
            <person name="Chai A.E."/>
            <person name="Zorawik M."/>
            <person name="Kasemsunt F."/>
            <person name="Garza D.R."/>
            <person name="Ngo R.T."/>
            <person name="Reddi K."/>
            <person name="Freise A.C."/>
            <person name="Garcia-Vedrenne A.E."/>
            <person name="Garlena R.A."/>
            <person name="Russell D.A."/>
            <person name="Jacobs-Sera D."/>
            <person name="Hatfull G.F."/>
        </authorList>
    </citation>
    <scope>NUCLEOTIDE SEQUENCE [LARGE SCALE GENOMIC DNA]</scope>
</reference>
<name>A0ABZ2CN99_9CAUD</name>
<dbReference type="Proteomes" id="UP001354061">
    <property type="component" value="Segment"/>
</dbReference>
<gene>
    <name evidence="1" type="primary">43</name>
    <name evidence="1" type="ORF">SEA_BERRIE_43</name>
</gene>
<evidence type="ECO:0000313" key="1">
    <source>
        <dbReference type="EMBL" id="WVX87894.1"/>
    </source>
</evidence>
<accession>A0ABZ2CN99</accession>
<evidence type="ECO:0008006" key="3">
    <source>
        <dbReference type="Google" id="ProtNLM"/>
    </source>
</evidence>
<proteinExistence type="predicted"/>
<keyword evidence="2" id="KW-1185">Reference proteome</keyword>
<sequence>MSRPSMGRRPVIGYDEQDVYTGWRRLYCYTRKAGVVAYVKRKTHKRERREARQEIRKGLRD</sequence>
<evidence type="ECO:0000313" key="2">
    <source>
        <dbReference type="Proteomes" id="UP001354061"/>
    </source>
</evidence>